<dbReference type="GO" id="GO:0030515">
    <property type="term" value="F:snoRNA binding"/>
    <property type="evidence" value="ECO:0007669"/>
    <property type="project" value="InterPro"/>
</dbReference>
<sequence>MADVVQYKLERILPELEDLHKRGLFCRTEIAEIVKQRRKFEYRLKRHSPLKSDFIAYIDYEKQLDALRLLRKKSLMKQGGYTKAKKSVSDFSGLARIVEIYRLATNRFKGDIDLWFQYLEFCRERRNGRMKKALIDAIRLHPNVPGLWIYAAAWEFDHNLNAAAARALMQRGFRACSSSEDLWVEYLRMELTYLNKLKARKVALREDVGMLSLDQKSVEEKHWRDTNEELFMSIDLKSEDGKPLNPQDVEEKDKVDLFQENGLRILQTVYESAIESIPSSFSLRIRFLDILEATGLGCSGDMKIKILDDLKKHFSKAPEYWDWLAKTEMFGLKNTKNIAELMTTDLLHKAIQVYEEGLEVVSSATMFDLYVKFLKDVIPYANGDVKSSNILSTHGHVVNPISRLLMVYEKAESSGCITEDLACQHISLLLQLGKHIEAKTLVEKFCSGNFSEAVNLWALRLSIEMMCTGNGTSLDKASLSSLFDLLRIVLVKVSITRAENLWLMALKFFSMHKKFFDKLVDTSVALLAEQGGSDDEISLSSTIVHYVLQKDGLHSARVMYRRFMALPHPGLSIYKNCIELEESLMSAGDKGSLANARSLYDSALTAYGQDISLWKDYYSMEAKFGTPEKAAAVQWRARKTLNKNILLSKF</sequence>
<dbReference type="InterPro" id="IPR003107">
    <property type="entry name" value="HAT"/>
</dbReference>
<evidence type="ECO:0000256" key="3">
    <source>
        <dbReference type="ARBA" id="ARBA00022552"/>
    </source>
</evidence>
<evidence type="ECO:0008006" key="11">
    <source>
        <dbReference type="Google" id="ProtNLM"/>
    </source>
</evidence>
<dbReference type="PANTHER" id="PTHR23271:SF1">
    <property type="entry name" value="U3 SMALL NUCLEOLAR RNA-ASSOCIATED PROTEIN 6 HOMOLOG"/>
    <property type="match status" value="1"/>
</dbReference>
<dbReference type="InterPro" id="IPR056907">
    <property type="entry name" value="UTP6_C"/>
</dbReference>
<evidence type="ECO:0000259" key="7">
    <source>
        <dbReference type="Pfam" id="PF24892"/>
    </source>
</evidence>
<evidence type="ECO:0000313" key="9">
    <source>
        <dbReference type="EMBL" id="CAH9121909.1"/>
    </source>
</evidence>
<accession>A0AAV0EDF3</accession>
<evidence type="ECO:0000256" key="2">
    <source>
        <dbReference type="ARBA" id="ARBA00010734"/>
    </source>
</evidence>
<dbReference type="AlphaFoldDB" id="A0AAV0EDF3"/>
<dbReference type="Pfam" id="PF24892">
    <property type="entry name" value="UTP6_C"/>
    <property type="match status" value="1"/>
</dbReference>
<dbReference type="EMBL" id="CAMAPF010000219">
    <property type="protein sequence ID" value="CAH9114296.1"/>
    <property type="molecule type" value="Genomic_DNA"/>
</dbReference>
<evidence type="ECO:0000256" key="4">
    <source>
        <dbReference type="ARBA" id="ARBA00022737"/>
    </source>
</evidence>
<comment type="subcellular location">
    <subcellularLocation>
        <location evidence="1">Nucleus</location>
        <location evidence="1">Nucleolus</location>
    </subcellularLocation>
</comment>
<evidence type="ECO:0000259" key="6">
    <source>
        <dbReference type="Pfam" id="PF08640"/>
    </source>
</evidence>
<keyword evidence="10" id="KW-1185">Reference proteome</keyword>
<evidence type="ECO:0000256" key="5">
    <source>
        <dbReference type="ARBA" id="ARBA00023242"/>
    </source>
</evidence>
<protein>
    <recommendedName>
        <fullName evidence="11">U3 small nucleolar RNA-associated protein 6</fullName>
    </recommendedName>
</protein>
<dbReference type="SUPFAM" id="SSF48452">
    <property type="entry name" value="TPR-like"/>
    <property type="match status" value="2"/>
</dbReference>
<proteinExistence type="inferred from homology"/>
<evidence type="ECO:0000256" key="1">
    <source>
        <dbReference type="ARBA" id="ARBA00004604"/>
    </source>
</evidence>
<dbReference type="GO" id="GO:0034388">
    <property type="term" value="C:Pwp2p-containing subcomplex of 90S preribosome"/>
    <property type="evidence" value="ECO:0007669"/>
    <property type="project" value="TreeGrafter"/>
</dbReference>
<feature type="domain" description="U3 small nucleolar RNA-associated protein 6 N-terminal" evidence="6">
    <location>
        <begin position="9"/>
        <end position="90"/>
    </location>
</feature>
<reference evidence="9" key="1">
    <citation type="submission" date="2022-07" db="EMBL/GenBank/DDBJ databases">
        <authorList>
            <person name="Macas J."/>
            <person name="Novak P."/>
            <person name="Neumann P."/>
        </authorList>
    </citation>
    <scope>NUCLEOTIDE SEQUENCE</scope>
</reference>
<dbReference type="Proteomes" id="UP001152523">
    <property type="component" value="Unassembled WGS sequence"/>
</dbReference>
<comment type="caution">
    <text evidence="9">The sequence shown here is derived from an EMBL/GenBank/DDBJ whole genome shotgun (WGS) entry which is preliminary data.</text>
</comment>
<comment type="similarity">
    <text evidence="2">Belongs to the UTP6 family.</text>
</comment>
<dbReference type="InterPro" id="IPR011990">
    <property type="entry name" value="TPR-like_helical_dom_sf"/>
</dbReference>
<dbReference type="GO" id="GO:0032040">
    <property type="term" value="C:small-subunit processome"/>
    <property type="evidence" value="ECO:0007669"/>
    <property type="project" value="TreeGrafter"/>
</dbReference>
<keyword evidence="3" id="KW-0698">rRNA processing</keyword>
<feature type="domain" description="U3 small nucleolar RNA-associated protein 6 homolog C-terminal" evidence="7">
    <location>
        <begin position="349"/>
        <end position="641"/>
    </location>
</feature>
<dbReference type="InterPro" id="IPR055347">
    <property type="entry name" value="UTP6_N"/>
</dbReference>
<dbReference type="GO" id="GO:0000462">
    <property type="term" value="P:maturation of SSU-rRNA from tricistronic rRNA transcript (SSU-rRNA, 5.8S rRNA, LSU-rRNA)"/>
    <property type="evidence" value="ECO:0007669"/>
    <property type="project" value="InterPro"/>
</dbReference>
<organism evidence="9 10">
    <name type="scientific">Cuscuta epithymum</name>
    <dbReference type="NCBI Taxonomy" id="186058"/>
    <lineage>
        <taxon>Eukaryota</taxon>
        <taxon>Viridiplantae</taxon>
        <taxon>Streptophyta</taxon>
        <taxon>Embryophyta</taxon>
        <taxon>Tracheophyta</taxon>
        <taxon>Spermatophyta</taxon>
        <taxon>Magnoliopsida</taxon>
        <taxon>eudicotyledons</taxon>
        <taxon>Gunneridae</taxon>
        <taxon>Pentapetalae</taxon>
        <taxon>asterids</taxon>
        <taxon>lamiids</taxon>
        <taxon>Solanales</taxon>
        <taxon>Convolvulaceae</taxon>
        <taxon>Cuscuteae</taxon>
        <taxon>Cuscuta</taxon>
        <taxon>Cuscuta subgen. Cuscuta</taxon>
    </lineage>
</organism>
<dbReference type="EMBL" id="CAMAPF010000922">
    <property type="protein sequence ID" value="CAH9121909.1"/>
    <property type="molecule type" value="Genomic_DNA"/>
</dbReference>
<evidence type="ECO:0000313" key="8">
    <source>
        <dbReference type="EMBL" id="CAH9114296.1"/>
    </source>
</evidence>
<dbReference type="SMART" id="SM00386">
    <property type="entry name" value="HAT"/>
    <property type="match status" value="7"/>
</dbReference>
<gene>
    <name evidence="8" type="ORF">CEPIT_LOCUS20662</name>
    <name evidence="9" type="ORF">CEPIT_LOCUS24068</name>
</gene>
<name>A0AAV0EDF3_9ASTE</name>
<keyword evidence="4" id="KW-0677">Repeat</keyword>
<dbReference type="InterPro" id="IPR013949">
    <property type="entry name" value="Utp6"/>
</dbReference>
<dbReference type="Gene3D" id="1.25.40.10">
    <property type="entry name" value="Tetratricopeptide repeat domain"/>
    <property type="match status" value="2"/>
</dbReference>
<keyword evidence="5" id="KW-0539">Nucleus</keyword>
<dbReference type="Pfam" id="PF08640">
    <property type="entry name" value="U3_assoc_6"/>
    <property type="match status" value="1"/>
</dbReference>
<evidence type="ECO:0000313" key="10">
    <source>
        <dbReference type="Proteomes" id="UP001152523"/>
    </source>
</evidence>
<dbReference type="PANTHER" id="PTHR23271">
    <property type="entry name" value="HEPATOCELLULAR CARCINOMA-ASSOCIATED ANTIGEN 66"/>
    <property type="match status" value="1"/>
</dbReference>